<keyword evidence="3" id="KW-1185">Reference proteome</keyword>
<dbReference type="InterPro" id="IPR026906">
    <property type="entry name" value="LRR_5"/>
</dbReference>
<evidence type="ECO:0000313" key="2">
    <source>
        <dbReference type="EMBL" id="CAJ1957590.1"/>
    </source>
</evidence>
<dbReference type="Gene3D" id="3.80.10.10">
    <property type="entry name" value="Ribonuclease Inhibitor"/>
    <property type="match status" value="2"/>
</dbReference>
<evidence type="ECO:0000313" key="3">
    <source>
        <dbReference type="Proteomes" id="UP001295423"/>
    </source>
</evidence>
<dbReference type="Proteomes" id="UP001295423">
    <property type="component" value="Unassembled WGS sequence"/>
</dbReference>
<dbReference type="InterPro" id="IPR032675">
    <property type="entry name" value="LRR_dom_sf"/>
</dbReference>
<gene>
    <name evidence="2" type="ORF">CYCCA115_LOCUS16787</name>
</gene>
<dbReference type="PANTHER" id="PTHR45661:SF3">
    <property type="entry name" value="IG-LIKE DOMAIN-CONTAINING PROTEIN"/>
    <property type="match status" value="1"/>
</dbReference>
<proteinExistence type="predicted"/>
<feature type="region of interest" description="Disordered" evidence="1">
    <location>
        <begin position="1"/>
        <end position="28"/>
    </location>
</feature>
<comment type="caution">
    <text evidence="2">The sequence shown here is derived from an EMBL/GenBank/DDBJ whole genome shotgun (WGS) entry which is preliminary data.</text>
</comment>
<feature type="compositionally biased region" description="Low complexity" evidence="1">
    <location>
        <begin position="15"/>
        <end position="26"/>
    </location>
</feature>
<accession>A0AAD2FZC7</accession>
<dbReference type="EMBL" id="CAKOGP040001947">
    <property type="protein sequence ID" value="CAJ1957590.1"/>
    <property type="molecule type" value="Genomic_DNA"/>
</dbReference>
<name>A0AAD2FZC7_9STRA</name>
<organism evidence="2 3">
    <name type="scientific">Cylindrotheca closterium</name>
    <dbReference type="NCBI Taxonomy" id="2856"/>
    <lineage>
        <taxon>Eukaryota</taxon>
        <taxon>Sar</taxon>
        <taxon>Stramenopiles</taxon>
        <taxon>Ochrophyta</taxon>
        <taxon>Bacillariophyta</taxon>
        <taxon>Bacillariophyceae</taxon>
        <taxon>Bacillariophycidae</taxon>
        <taxon>Bacillariales</taxon>
        <taxon>Bacillariaceae</taxon>
        <taxon>Cylindrotheca</taxon>
    </lineage>
</organism>
<evidence type="ECO:0008006" key="4">
    <source>
        <dbReference type="Google" id="ProtNLM"/>
    </source>
</evidence>
<protein>
    <recommendedName>
        <fullName evidence="4">Leucine-rich repeat domain-containing protein</fullName>
    </recommendedName>
</protein>
<dbReference type="PANTHER" id="PTHR45661">
    <property type="entry name" value="SURFACE ANTIGEN"/>
    <property type="match status" value="1"/>
</dbReference>
<evidence type="ECO:0000256" key="1">
    <source>
        <dbReference type="SAM" id="MobiDB-lite"/>
    </source>
</evidence>
<dbReference type="InterPro" id="IPR053139">
    <property type="entry name" value="Surface_bspA-like"/>
</dbReference>
<sequence length="559" mass="62520">MKAKKAAPIRCHPMSTSDQGTTDSSSLCSKAARNRHRLMSTNNDHHSTTNTTTTDSTSFYSYDGKTDINSRQMLCQAQHLQVSNKVTNIPDHFCQSDVPLALDLSNAYNLRMIGRSAFQCPSLQTIIWPTTNQTDDQDVGDTSPHLQELGAGAFEACCNLQHLDWSQLLQLISISESCFLACKGLQTIKMAPNLNRIGSQAFGYCKALREIQWNGIPIIELEADLFTACSQLTYLDLTDLKQLRIIGPRVFKNCKGLECVEFPASLETIGMGAFYGCESLKQVKFASDCTAPTNELLIDQAAFAKCTSLSFFDMPNCVTRLAPLTFWGCTNLETLILSPTLESIGGSALGNCVSLKEVTLPSTMNQESIGPNAFFNCPIELGSDIWYWHYPRHENDFHHNIFNDGRCLPSIVTKVKIIISGNAQWYASYAPIDHPNGKEALEWVDIQGNDDLLSAIQLSLQFPKATAATISKDRLIRMYNNAPICQSLFRTAIDDRQEHFVPKLFRTLMFQDDGDQQETRDIMEKFKEIQLVHANTIHQLVSRRVGIDFPFEPFAFLCS</sequence>
<reference evidence="2" key="1">
    <citation type="submission" date="2023-08" db="EMBL/GenBank/DDBJ databases">
        <authorList>
            <person name="Audoor S."/>
            <person name="Bilcke G."/>
        </authorList>
    </citation>
    <scope>NUCLEOTIDE SEQUENCE</scope>
</reference>
<dbReference type="AlphaFoldDB" id="A0AAD2FZC7"/>
<dbReference type="Pfam" id="PF13306">
    <property type="entry name" value="LRR_5"/>
    <property type="match status" value="2"/>
</dbReference>
<dbReference type="SUPFAM" id="SSF52058">
    <property type="entry name" value="L domain-like"/>
    <property type="match status" value="1"/>
</dbReference>